<dbReference type="GO" id="GO:0015074">
    <property type="term" value="P:DNA integration"/>
    <property type="evidence" value="ECO:0007669"/>
    <property type="project" value="InterPro"/>
</dbReference>
<sequence>KLCDGTRDYRLKLPLSTVTIRRRLCEAKLSARIPRKVPLLNKRHVLKRIQFAKEHIDWPKEKWQNILWTDEMLQYNTRHKLN</sequence>
<reference evidence="2" key="1">
    <citation type="submission" date="2025-08" db="UniProtKB">
        <authorList>
            <consortium name="Ensembl"/>
        </authorList>
    </citation>
    <scope>IDENTIFICATION</scope>
</reference>
<keyword evidence="3" id="KW-1185">Reference proteome</keyword>
<dbReference type="InterPro" id="IPR036397">
    <property type="entry name" value="RNaseH_sf"/>
</dbReference>
<dbReference type="InterPro" id="IPR002492">
    <property type="entry name" value="Transposase_Tc1-like"/>
</dbReference>
<organism evidence="2 3">
    <name type="scientific">Mola mola</name>
    <name type="common">Ocean sunfish</name>
    <name type="synonym">Tetraodon mola</name>
    <dbReference type="NCBI Taxonomy" id="94237"/>
    <lineage>
        <taxon>Eukaryota</taxon>
        <taxon>Metazoa</taxon>
        <taxon>Chordata</taxon>
        <taxon>Craniata</taxon>
        <taxon>Vertebrata</taxon>
        <taxon>Euteleostomi</taxon>
        <taxon>Actinopterygii</taxon>
        <taxon>Neopterygii</taxon>
        <taxon>Teleostei</taxon>
        <taxon>Neoteleostei</taxon>
        <taxon>Acanthomorphata</taxon>
        <taxon>Eupercaria</taxon>
        <taxon>Tetraodontiformes</taxon>
        <taxon>Molidae</taxon>
        <taxon>Mola</taxon>
    </lineage>
</organism>
<dbReference type="Gene3D" id="3.30.420.10">
    <property type="entry name" value="Ribonuclease H-like superfamily/Ribonuclease H"/>
    <property type="match status" value="1"/>
</dbReference>
<dbReference type="GO" id="GO:0006313">
    <property type="term" value="P:DNA transposition"/>
    <property type="evidence" value="ECO:0007669"/>
    <property type="project" value="InterPro"/>
</dbReference>
<reference evidence="2" key="2">
    <citation type="submission" date="2025-09" db="UniProtKB">
        <authorList>
            <consortium name="Ensembl"/>
        </authorList>
    </citation>
    <scope>IDENTIFICATION</scope>
</reference>
<dbReference type="Proteomes" id="UP000261620">
    <property type="component" value="Unplaced"/>
</dbReference>
<name>A0A3Q3W6D9_MOLML</name>
<dbReference type="STRING" id="94237.ENSMMOP00000007292"/>
<dbReference type="GO" id="GO:0003677">
    <property type="term" value="F:DNA binding"/>
    <property type="evidence" value="ECO:0007669"/>
    <property type="project" value="InterPro"/>
</dbReference>
<protein>
    <recommendedName>
        <fullName evidence="1">Transposase Tc1-like domain-containing protein</fullName>
    </recommendedName>
</protein>
<dbReference type="Pfam" id="PF01498">
    <property type="entry name" value="HTH_Tnp_Tc3_2"/>
    <property type="match status" value="1"/>
</dbReference>
<accession>A0A3Q3W6D9</accession>
<dbReference type="Ensembl" id="ENSMMOT00000007428.1">
    <property type="protein sequence ID" value="ENSMMOP00000007292.1"/>
    <property type="gene ID" value="ENSMMOG00000005666.1"/>
</dbReference>
<dbReference type="OMA" id="DERTQWG"/>
<evidence type="ECO:0000313" key="3">
    <source>
        <dbReference type="Proteomes" id="UP000261620"/>
    </source>
</evidence>
<feature type="domain" description="Transposase Tc1-like" evidence="1">
    <location>
        <begin position="14"/>
        <end position="57"/>
    </location>
</feature>
<dbReference type="AlphaFoldDB" id="A0A3Q3W6D9"/>
<evidence type="ECO:0000259" key="1">
    <source>
        <dbReference type="Pfam" id="PF01498"/>
    </source>
</evidence>
<evidence type="ECO:0000313" key="2">
    <source>
        <dbReference type="Ensembl" id="ENSMMOP00000007292.1"/>
    </source>
</evidence>
<proteinExistence type="predicted"/>